<evidence type="ECO:0000313" key="2">
    <source>
        <dbReference type="Proteomes" id="UP000729402"/>
    </source>
</evidence>
<accession>A0A8J5S221</accession>
<proteinExistence type="predicted"/>
<protein>
    <submittedName>
        <fullName evidence="1">Uncharacterized protein</fullName>
    </submittedName>
</protein>
<gene>
    <name evidence="1" type="ORF">GUJ93_ZPchr0001g30356</name>
</gene>
<dbReference type="AlphaFoldDB" id="A0A8J5S221"/>
<organism evidence="1 2">
    <name type="scientific">Zizania palustris</name>
    <name type="common">Northern wild rice</name>
    <dbReference type="NCBI Taxonomy" id="103762"/>
    <lineage>
        <taxon>Eukaryota</taxon>
        <taxon>Viridiplantae</taxon>
        <taxon>Streptophyta</taxon>
        <taxon>Embryophyta</taxon>
        <taxon>Tracheophyta</taxon>
        <taxon>Spermatophyta</taxon>
        <taxon>Magnoliopsida</taxon>
        <taxon>Liliopsida</taxon>
        <taxon>Poales</taxon>
        <taxon>Poaceae</taxon>
        <taxon>BOP clade</taxon>
        <taxon>Oryzoideae</taxon>
        <taxon>Oryzeae</taxon>
        <taxon>Zizaniinae</taxon>
        <taxon>Zizania</taxon>
    </lineage>
</organism>
<sequence length="223" mass="24589">MFSSHFSYLPSTPFMCPFFSSSSGPLDVEQNGSTPPVAVRFLVPVASRAYLTHSIFAAYRVVDIFVKNNTFLAVDENLPLTTGCPAPPFNISEGIGLGVWDRSPSAKTTPIFSSCRVTIHFDRVVPAGRLSYPSSIFHGVIAYLHPILPMSYSIQYLVIRLEAVTCHLSANQSKTLEKLERVFRMTSFWTDSGLVAAPPLTIVYISVHLLQIFVTFLSKPIPG</sequence>
<reference evidence="1" key="2">
    <citation type="submission" date="2021-02" db="EMBL/GenBank/DDBJ databases">
        <authorList>
            <person name="Kimball J.A."/>
            <person name="Haas M.W."/>
            <person name="Macchietto M."/>
            <person name="Kono T."/>
            <person name="Duquette J."/>
            <person name="Shao M."/>
        </authorList>
    </citation>
    <scope>NUCLEOTIDE SEQUENCE</scope>
    <source>
        <tissue evidence="1">Fresh leaf tissue</tissue>
    </source>
</reference>
<dbReference type="Proteomes" id="UP000729402">
    <property type="component" value="Unassembled WGS sequence"/>
</dbReference>
<comment type="caution">
    <text evidence="1">The sequence shown here is derived from an EMBL/GenBank/DDBJ whole genome shotgun (WGS) entry which is preliminary data.</text>
</comment>
<dbReference type="EMBL" id="JAAALK010000288">
    <property type="protein sequence ID" value="KAG8053515.1"/>
    <property type="molecule type" value="Genomic_DNA"/>
</dbReference>
<keyword evidence="2" id="KW-1185">Reference proteome</keyword>
<evidence type="ECO:0000313" key="1">
    <source>
        <dbReference type="EMBL" id="KAG8053515.1"/>
    </source>
</evidence>
<reference evidence="1" key="1">
    <citation type="journal article" date="2021" name="bioRxiv">
        <title>Whole Genome Assembly and Annotation of Northern Wild Rice, Zizania palustris L., Supports a Whole Genome Duplication in the Zizania Genus.</title>
        <authorList>
            <person name="Haas M."/>
            <person name="Kono T."/>
            <person name="Macchietto M."/>
            <person name="Millas R."/>
            <person name="McGilp L."/>
            <person name="Shao M."/>
            <person name="Duquette J."/>
            <person name="Hirsch C.N."/>
            <person name="Kimball J."/>
        </authorList>
    </citation>
    <scope>NUCLEOTIDE SEQUENCE</scope>
    <source>
        <tissue evidence="1">Fresh leaf tissue</tissue>
    </source>
</reference>
<name>A0A8J5S221_ZIZPA</name>